<evidence type="ECO:0000256" key="1">
    <source>
        <dbReference type="ARBA" id="ARBA00010761"/>
    </source>
</evidence>
<keyword evidence="3 9" id="KW-0694">RNA-binding</keyword>
<comment type="function">
    <text evidence="6">Binds the lower part of the 30S subunit head. Binds mRNA in the 70S ribosome, positioning it for translation.</text>
</comment>
<dbReference type="InterPro" id="IPR004044">
    <property type="entry name" value="KH_dom_type_2"/>
</dbReference>
<dbReference type="Pfam" id="PF07650">
    <property type="entry name" value="KH_2"/>
    <property type="match status" value="1"/>
</dbReference>
<evidence type="ECO:0000259" key="10">
    <source>
        <dbReference type="PROSITE" id="PS50823"/>
    </source>
</evidence>
<dbReference type="InterPro" id="IPR015946">
    <property type="entry name" value="KH_dom-like_a/b"/>
</dbReference>
<evidence type="ECO:0000256" key="3">
    <source>
        <dbReference type="ARBA" id="ARBA00022884"/>
    </source>
</evidence>
<evidence type="ECO:0000313" key="11">
    <source>
        <dbReference type="EMBL" id="TET81341.1"/>
    </source>
</evidence>
<dbReference type="SUPFAM" id="SSF54814">
    <property type="entry name" value="Prokaryotic type KH domain (KH-domain type II)"/>
    <property type="match status" value="1"/>
</dbReference>
<protein>
    <recommendedName>
        <fullName evidence="7">Small ribosomal subunit protein uS3</fullName>
    </recommendedName>
    <alternativeName>
        <fullName evidence="8">30S ribosomal protein S3</fullName>
    </alternativeName>
</protein>
<proteinExistence type="inferred from homology"/>
<dbReference type="FunFam" id="3.30.300.20:FF:000001">
    <property type="entry name" value="30S ribosomal protein S3"/>
    <property type="match status" value="1"/>
</dbReference>
<dbReference type="AlphaFoldDB" id="A0A523XPW1"/>
<organism evidence="11 12">
    <name type="scientific">candidate division TA06 bacterium</name>
    <dbReference type="NCBI Taxonomy" id="2250710"/>
    <lineage>
        <taxon>Bacteria</taxon>
        <taxon>Bacteria division TA06</taxon>
    </lineage>
</organism>
<dbReference type="GO" id="GO:0005840">
    <property type="term" value="C:ribosome"/>
    <property type="evidence" value="ECO:0007669"/>
    <property type="project" value="UniProtKB-KW"/>
</dbReference>
<feature type="domain" description="KH type-2" evidence="10">
    <location>
        <begin position="38"/>
        <end position="84"/>
    </location>
</feature>
<dbReference type="EMBL" id="SOIP01000248">
    <property type="protein sequence ID" value="TET81341.1"/>
    <property type="molecule type" value="Genomic_DNA"/>
</dbReference>
<gene>
    <name evidence="11" type="ORF">E3J38_04065</name>
</gene>
<evidence type="ECO:0000256" key="6">
    <source>
        <dbReference type="ARBA" id="ARBA00024998"/>
    </source>
</evidence>
<name>A0A523XPW1_UNCT6</name>
<evidence type="ECO:0000256" key="4">
    <source>
        <dbReference type="ARBA" id="ARBA00022980"/>
    </source>
</evidence>
<reference evidence="11 12" key="1">
    <citation type="submission" date="2019-03" db="EMBL/GenBank/DDBJ databases">
        <title>Metabolic potential of uncultured bacteria and archaea associated with petroleum seepage in deep-sea sediments.</title>
        <authorList>
            <person name="Dong X."/>
            <person name="Hubert C."/>
        </authorList>
    </citation>
    <scope>NUCLEOTIDE SEQUENCE [LARGE SCALE GENOMIC DNA]</scope>
    <source>
        <strain evidence="11">E29_bin36</strain>
    </source>
</reference>
<accession>A0A523XPW1</accession>
<dbReference type="InterPro" id="IPR009019">
    <property type="entry name" value="KH_sf_prok-type"/>
</dbReference>
<evidence type="ECO:0000256" key="2">
    <source>
        <dbReference type="ARBA" id="ARBA00022730"/>
    </source>
</evidence>
<evidence type="ECO:0000256" key="7">
    <source>
        <dbReference type="ARBA" id="ARBA00035257"/>
    </source>
</evidence>
<dbReference type="Gene3D" id="3.30.300.20">
    <property type="match status" value="1"/>
</dbReference>
<keyword evidence="5" id="KW-0687">Ribonucleoprotein</keyword>
<feature type="non-terminal residue" evidence="11">
    <location>
        <position position="84"/>
    </location>
</feature>
<dbReference type="GO" id="GO:0019843">
    <property type="term" value="F:rRNA binding"/>
    <property type="evidence" value="ECO:0007669"/>
    <property type="project" value="UniProtKB-KW"/>
</dbReference>
<dbReference type="PROSITE" id="PS50823">
    <property type="entry name" value="KH_TYPE_2"/>
    <property type="match status" value="1"/>
</dbReference>
<evidence type="ECO:0000313" key="12">
    <source>
        <dbReference type="Proteomes" id="UP000315534"/>
    </source>
</evidence>
<dbReference type="CDD" id="cd02412">
    <property type="entry name" value="KH-II_30S_S3"/>
    <property type="match status" value="1"/>
</dbReference>
<evidence type="ECO:0000256" key="9">
    <source>
        <dbReference type="PROSITE-ProRule" id="PRU00118"/>
    </source>
</evidence>
<sequence length="84" mass="9535">MGHKVHPLGFRLGIIKEWQARWYADKGYARLLQQDLKLRRTIERKSRECGISRVDIERAGGEVSLTVYSARPGILIGRGGQSVE</sequence>
<keyword evidence="4 11" id="KW-0689">Ribosomal protein</keyword>
<keyword evidence="2" id="KW-0699">rRNA-binding</keyword>
<evidence type="ECO:0000256" key="5">
    <source>
        <dbReference type="ARBA" id="ARBA00023274"/>
    </source>
</evidence>
<evidence type="ECO:0000256" key="8">
    <source>
        <dbReference type="ARBA" id="ARBA00035521"/>
    </source>
</evidence>
<comment type="similarity">
    <text evidence="1">Belongs to the universal ribosomal protein uS3 family.</text>
</comment>
<dbReference type="GO" id="GO:1990904">
    <property type="term" value="C:ribonucleoprotein complex"/>
    <property type="evidence" value="ECO:0007669"/>
    <property type="project" value="UniProtKB-KW"/>
</dbReference>
<comment type="caution">
    <text evidence="11">The sequence shown here is derived from an EMBL/GenBank/DDBJ whole genome shotgun (WGS) entry which is preliminary data.</text>
</comment>
<dbReference type="Proteomes" id="UP000315534">
    <property type="component" value="Unassembled WGS sequence"/>
</dbReference>